<dbReference type="STRING" id="418495.SAMN05216215_101114"/>
<protein>
    <submittedName>
        <fullName evidence="3">CAAX protease self-immunity</fullName>
    </submittedName>
</protein>
<dbReference type="RefSeq" id="WP_245761126.1">
    <property type="nucleotide sequence ID" value="NZ_FNOK01000011.1"/>
</dbReference>
<accession>A0A1H3BPJ0</accession>
<dbReference type="GO" id="GO:0080120">
    <property type="term" value="P:CAAX-box protein maturation"/>
    <property type="evidence" value="ECO:0007669"/>
    <property type="project" value="UniProtKB-ARBA"/>
</dbReference>
<name>A0A1H3BPJ0_9PSEU</name>
<evidence type="ECO:0000256" key="1">
    <source>
        <dbReference type="SAM" id="Phobius"/>
    </source>
</evidence>
<feature type="transmembrane region" description="Helical" evidence="1">
    <location>
        <begin position="41"/>
        <end position="65"/>
    </location>
</feature>
<feature type="transmembrane region" description="Helical" evidence="1">
    <location>
        <begin position="142"/>
        <end position="161"/>
    </location>
</feature>
<keyword evidence="1" id="KW-1133">Transmembrane helix</keyword>
<feature type="transmembrane region" description="Helical" evidence="1">
    <location>
        <begin position="271"/>
        <end position="291"/>
    </location>
</feature>
<keyword evidence="3" id="KW-0645">Protease</keyword>
<dbReference type="PANTHER" id="PTHR35797:SF1">
    <property type="entry name" value="PROTEASE"/>
    <property type="match status" value="1"/>
</dbReference>
<dbReference type="GO" id="GO:0006508">
    <property type="term" value="P:proteolysis"/>
    <property type="evidence" value="ECO:0007669"/>
    <property type="project" value="UniProtKB-KW"/>
</dbReference>
<dbReference type="Proteomes" id="UP000199529">
    <property type="component" value="Unassembled WGS sequence"/>
</dbReference>
<organism evidence="3 4">
    <name type="scientific">Saccharopolyspora shandongensis</name>
    <dbReference type="NCBI Taxonomy" id="418495"/>
    <lineage>
        <taxon>Bacteria</taxon>
        <taxon>Bacillati</taxon>
        <taxon>Actinomycetota</taxon>
        <taxon>Actinomycetes</taxon>
        <taxon>Pseudonocardiales</taxon>
        <taxon>Pseudonocardiaceae</taxon>
        <taxon>Saccharopolyspora</taxon>
    </lineage>
</organism>
<keyword evidence="1" id="KW-0812">Transmembrane</keyword>
<feature type="transmembrane region" description="Helical" evidence="1">
    <location>
        <begin position="181"/>
        <end position="202"/>
    </location>
</feature>
<dbReference type="GO" id="GO:0004175">
    <property type="term" value="F:endopeptidase activity"/>
    <property type="evidence" value="ECO:0007669"/>
    <property type="project" value="UniProtKB-ARBA"/>
</dbReference>
<sequence>MFQPKTRSVLAFIGLAYAGMWLAMAPLWLTGFRRTGNDVSMGLIEQLCIAAAMLTPALAAVFVLLRVERRRNVRATLALTWPKGTAVECALAFAVPLMLSLVSLSVGAVAGIYHPDLGNFSGFRSQFAPETLGQTGVPWPELAIWAAGLLLNMLIFLPMFFGEELGWQGFLLPRLLPRGPVFAMVGTGVVFALWHLPTLLLGGQYPGASWPVSIGSFLVSCVLIVPVFTWLRMRSASVVPAVVAHTFTSTAAVQLPWVLGSADQPPSPLTAGLTAWPGWLAMAGLLCVLALRSRFGGGQTTGRRSAAGAVAGTAGDFGTTGATRR</sequence>
<proteinExistence type="predicted"/>
<dbReference type="AlphaFoldDB" id="A0A1H3BPJ0"/>
<feature type="transmembrane region" description="Helical" evidence="1">
    <location>
        <begin position="86"/>
        <end position="113"/>
    </location>
</feature>
<keyword evidence="4" id="KW-1185">Reference proteome</keyword>
<keyword evidence="1" id="KW-0472">Membrane</keyword>
<keyword evidence="3" id="KW-0378">Hydrolase</keyword>
<dbReference type="InterPro" id="IPR042150">
    <property type="entry name" value="MmRce1-like"/>
</dbReference>
<feature type="transmembrane region" description="Helical" evidence="1">
    <location>
        <begin position="238"/>
        <end position="259"/>
    </location>
</feature>
<reference evidence="4" key="1">
    <citation type="submission" date="2016-10" db="EMBL/GenBank/DDBJ databases">
        <authorList>
            <person name="Varghese N."/>
            <person name="Submissions S."/>
        </authorList>
    </citation>
    <scope>NUCLEOTIDE SEQUENCE [LARGE SCALE GENOMIC DNA]</scope>
    <source>
        <strain evidence="4">CGMCC 4.3530</strain>
    </source>
</reference>
<evidence type="ECO:0000313" key="3">
    <source>
        <dbReference type="EMBL" id="SDX43757.1"/>
    </source>
</evidence>
<feature type="transmembrane region" description="Helical" evidence="1">
    <location>
        <begin position="9"/>
        <end position="29"/>
    </location>
</feature>
<gene>
    <name evidence="3" type="ORF">SAMN05216215_101114</name>
</gene>
<evidence type="ECO:0000259" key="2">
    <source>
        <dbReference type="Pfam" id="PF02517"/>
    </source>
</evidence>
<dbReference type="Pfam" id="PF02517">
    <property type="entry name" value="Rce1-like"/>
    <property type="match status" value="1"/>
</dbReference>
<dbReference type="InterPro" id="IPR003675">
    <property type="entry name" value="Rce1/LyrA-like_dom"/>
</dbReference>
<dbReference type="PANTHER" id="PTHR35797">
    <property type="entry name" value="PROTEASE-RELATED"/>
    <property type="match status" value="1"/>
</dbReference>
<evidence type="ECO:0000313" key="4">
    <source>
        <dbReference type="Proteomes" id="UP000199529"/>
    </source>
</evidence>
<dbReference type="EMBL" id="FNOK01000011">
    <property type="protein sequence ID" value="SDX43757.1"/>
    <property type="molecule type" value="Genomic_DNA"/>
</dbReference>
<feature type="domain" description="CAAX prenyl protease 2/Lysostaphin resistance protein A-like" evidence="2">
    <location>
        <begin position="149"/>
        <end position="248"/>
    </location>
</feature>
<feature type="transmembrane region" description="Helical" evidence="1">
    <location>
        <begin position="208"/>
        <end position="231"/>
    </location>
</feature>